<keyword evidence="3 6" id="KW-0479">Metal-binding</keyword>
<dbReference type="RefSeq" id="WP_126270588.1">
    <property type="nucleotide sequence ID" value="NZ_CP034463.1"/>
</dbReference>
<dbReference type="SMART" id="SM00729">
    <property type="entry name" value="Elp3"/>
    <property type="match status" value="1"/>
</dbReference>
<evidence type="ECO:0000256" key="5">
    <source>
        <dbReference type="ARBA" id="ARBA00023014"/>
    </source>
</evidence>
<dbReference type="GO" id="GO:0046872">
    <property type="term" value="F:metal ion binding"/>
    <property type="evidence" value="ECO:0007669"/>
    <property type="project" value="UniProtKB-KW"/>
</dbReference>
<dbReference type="InterPro" id="IPR027596">
    <property type="entry name" value="AmmeMemoSam_rS"/>
</dbReference>
<evidence type="ECO:0000256" key="2">
    <source>
        <dbReference type="ARBA" id="ARBA00022691"/>
    </source>
</evidence>
<evidence type="ECO:0000259" key="7">
    <source>
        <dbReference type="PROSITE" id="PS51918"/>
    </source>
</evidence>
<dbReference type="InterPro" id="IPR006638">
    <property type="entry name" value="Elp3/MiaA/NifB-like_rSAM"/>
</dbReference>
<dbReference type="InterPro" id="IPR034457">
    <property type="entry name" value="Organic_radical-activating"/>
</dbReference>
<keyword evidence="5 6" id="KW-0411">Iron-sulfur</keyword>
<proteinExistence type="predicted"/>
<dbReference type="InterPro" id="IPR016431">
    <property type="entry name" value="Pyrv-formate_lyase-activ_prd"/>
</dbReference>
<dbReference type="AlphaFoldDB" id="A0A3S9HVU6"/>
<evidence type="ECO:0000256" key="6">
    <source>
        <dbReference type="PIRSR" id="PIRSR004869-50"/>
    </source>
</evidence>
<keyword evidence="1" id="KW-0004">4Fe-4S</keyword>
<dbReference type="PROSITE" id="PS51918">
    <property type="entry name" value="RADICAL_SAM"/>
    <property type="match status" value="1"/>
</dbReference>
<evidence type="ECO:0000256" key="4">
    <source>
        <dbReference type="ARBA" id="ARBA00023004"/>
    </source>
</evidence>
<keyword evidence="4 6" id="KW-0408">Iron</keyword>
<gene>
    <name evidence="8" type="primary">amrS</name>
    <name evidence="8" type="ORF">EJC51_08995</name>
</gene>
<accession>A0A3S9HVU6</accession>
<keyword evidence="2 6" id="KW-0949">S-adenosyl-L-methionine</keyword>
<dbReference type="PANTHER" id="PTHR30352">
    <property type="entry name" value="PYRUVATE FORMATE-LYASE-ACTIVATING ENZYME"/>
    <property type="match status" value="1"/>
</dbReference>
<reference evidence="8 9" key="1">
    <citation type="submission" date="2018-12" db="EMBL/GenBank/DDBJ databases">
        <authorList>
            <person name="Li K."/>
        </authorList>
    </citation>
    <scope>NUCLEOTIDE SEQUENCE [LARGE SCALE GENOMIC DNA]</scope>
    <source>
        <strain evidence="9">CR22</strain>
    </source>
</reference>
<comment type="cofactor">
    <cofactor evidence="6">
        <name>[4Fe-4S] cluster</name>
        <dbReference type="ChEBI" id="CHEBI:49883"/>
    </cofactor>
    <text evidence="6">Binds 1 [4Fe-4S] cluster. The cluster is coordinated with 3 cysteines and an exchangeable S-adenosyl-L-methionine.</text>
</comment>
<dbReference type="SFLD" id="SFLDG01101">
    <property type="entry name" value="Uncharacterised_Radical_SAM_Su"/>
    <property type="match status" value="1"/>
</dbReference>
<sequence length="344" mass="37284">MVAWVPADFYRAVDGGLQCTLCPFRCRLRDGDTGACKVRRREGDRVLTATWGTTVEHWSSVERKPFYHFRPGLPLLTLAPPGCSFRCDYCVNHRVSQYGRDPDSRVSAPDADVEKLVAAAAERGGGLALSYSEPSLAAELTLELGARARPLGIPLVWKSNGFLTPEAVERVAPVLDAVNIDVKAADEDAHRRLTGAPLAPVLETLRLLTAAGVWVEVSTPLIPGTSAEDRQLGRIAEFVASLGPDTPWHLLRFTPTYRMRDQRPTSPERLADAARIGRAAGLRYVYVERALGAEGRATRCPGCGVEVVARGVWGQTESLLRDGSCPGCGEPIAGIWTVDERTGA</sequence>
<evidence type="ECO:0000313" key="8">
    <source>
        <dbReference type="EMBL" id="AZP16238.1"/>
    </source>
</evidence>
<dbReference type="InterPro" id="IPR013785">
    <property type="entry name" value="Aldolase_TIM"/>
</dbReference>
<feature type="binding site" evidence="6">
    <location>
        <position position="90"/>
    </location>
    <ligand>
        <name>[4Fe-4S] cluster</name>
        <dbReference type="ChEBI" id="CHEBI:49883"/>
        <note>4Fe-4S-S-AdoMet</note>
    </ligand>
</feature>
<dbReference type="SFLD" id="SFLDS00029">
    <property type="entry name" value="Radical_SAM"/>
    <property type="match status" value="1"/>
</dbReference>
<name>A0A3S9HVU6_9ACTN</name>
<keyword evidence="9" id="KW-1185">Reference proteome</keyword>
<dbReference type="EMBL" id="CP034463">
    <property type="protein sequence ID" value="AZP16238.1"/>
    <property type="molecule type" value="Genomic_DNA"/>
</dbReference>
<evidence type="ECO:0000256" key="3">
    <source>
        <dbReference type="ARBA" id="ARBA00022723"/>
    </source>
</evidence>
<dbReference type="GO" id="GO:0051539">
    <property type="term" value="F:4 iron, 4 sulfur cluster binding"/>
    <property type="evidence" value="ECO:0007669"/>
    <property type="project" value="UniProtKB-KW"/>
</dbReference>
<feature type="domain" description="Radical SAM core" evidence="7">
    <location>
        <begin position="68"/>
        <end position="283"/>
    </location>
</feature>
<dbReference type="PIRSF" id="PIRSF004869">
    <property type="entry name" value="PflX_prd"/>
    <property type="match status" value="1"/>
</dbReference>
<dbReference type="InterPro" id="IPR058240">
    <property type="entry name" value="rSAM_sf"/>
</dbReference>
<protein>
    <submittedName>
        <fullName evidence="8">AmmeMemoRadiSam system radical SAM enzyme</fullName>
    </submittedName>
</protein>
<dbReference type="NCBIfam" id="TIGR04337">
    <property type="entry name" value="AmmeMemoSam_rS"/>
    <property type="match status" value="1"/>
</dbReference>
<evidence type="ECO:0000256" key="1">
    <source>
        <dbReference type="ARBA" id="ARBA00022485"/>
    </source>
</evidence>
<dbReference type="PANTHER" id="PTHR30352:SF5">
    <property type="entry name" value="PYRUVATE FORMATE-LYASE 1-ACTIVATING ENZYME"/>
    <property type="match status" value="1"/>
</dbReference>
<dbReference type="GO" id="GO:0003824">
    <property type="term" value="F:catalytic activity"/>
    <property type="evidence" value="ECO:0007669"/>
    <property type="project" value="InterPro"/>
</dbReference>
<evidence type="ECO:0000313" key="9">
    <source>
        <dbReference type="Proteomes" id="UP000280197"/>
    </source>
</evidence>
<dbReference type="CDD" id="cd01335">
    <property type="entry name" value="Radical_SAM"/>
    <property type="match status" value="1"/>
</dbReference>
<dbReference type="Pfam" id="PF04055">
    <property type="entry name" value="Radical_SAM"/>
    <property type="match status" value="1"/>
</dbReference>
<feature type="binding site" evidence="6">
    <location>
        <position position="83"/>
    </location>
    <ligand>
        <name>[4Fe-4S] cluster</name>
        <dbReference type="ChEBI" id="CHEBI:49883"/>
        <note>4Fe-4S-S-AdoMet</note>
    </ligand>
</feature>
<dbReference type="SUPFAM" id="SSF102114">
    <property type="entry name" value="Radical SAM enzymes"/>
    <property type="match status" value="1"/>
</dbReference>
<organism evidence="8 9">
    <name type="scientific">Streptomyces aquilus</name>
    <dbReference type="NCBI Taxonomy" id="2548456"/>
    <lineage>
        <taxon>Bacteria</taxon>
        <taxon>Bacillati</taxon>
        <taxon>Actinomycetota</taxon>
        <taxon>Actinomycetes</taxon>
        <taxon>Kitasatosporales</taxon>
        <taxon>Streptomycetaceae</taxon>
        <taxon>Streptomyces</taxon>
    </lineage>
</organism>
<dbReference type="KEGG" id="saqu:EJC51_08995"/>
<dbReference type="InterPro" id="IPR007197">
    <property type="entry name" value="rSAM"/>
</dbReference>
<dbReference type="Proteomes" id="UP000280197">
    <property type="component" value="Chromosome"/>
</dbReference>
<dbReference type="Gene3D" id="3.20.20.70">
    <property type="entry name" value="Aldolase class I"/>
    <property type="match status" value="1"/>
</dbReference>
<feature type="binding site" evidence="6">
    <location>
        <position position="87"/>
    </location>
    <ligand>
        <name>[4Fe-4S] cluster</name>
        <dbReference type="ChEBI" id="CHEBI:49883"/>
        <note>4Fe-4S-S-AdoMet</note>
    </ligand>
</feature>